<accession>A0A3N4KTV6</accession>
<evidence type="ECO:0000313" key="1">
    <source>
        <dbReference type="EMBL" id="RPB13993.1"/>
    </source>
</evidence>
<dbReference type="InParanoid" id="A0A3N4KTV6"/>
<name>A0A3N4KTV6_9PEZI</name>
<dbReference type="Proteomes" id="UP000277580">
    <property type="component" value="Unassembled WGS sequence"/>
</dbReference>
<protein>
    <submittedName>
        <fullName evidence="1">Uncharacterized protein</fullName>
    </submittedName>
</protein>
<gene>
    <name evidence="1" type="ORF">P167DRAFT_89629</name>
</gene>
<dbReference type="EMBL" id="ML119120">
    <property type="protein sequence ID" value="RPB13993.1"/>
    <property type="molecule type" value="Genomic_DNA"/>
</dbReference>
<dbReference type="AlphaFoldDB" id="A0A3N4KTV6"/>
<reference evidence="1 2" key="1">
    <citation type="journal article" date="2018" name="Nat. Ecol. Evol.">
        <title>Pezizomycetes genomes reveal the molecular basis of ectomycorrhizal truffle lifestyle.</title>
        <authorList>
            <person name="Murat C."/>
            <person name="Payen T."/>
            <person name="Noel B."/>
            <person name="Kuo A."/>
            <person name="Morin E."/>
            <person name="Chen J."/>
            <person name="Kohler A."/>
            <person name="Krizsan K."/>
            <person name="Balestrini R."/>
            <person name="Da Silva C."/>
            <person name="Montanini B."/>
            <person name="Hainaut M."/>
            <person name="Levati E."/>
            <person name="Barry K.W."/>
            <person name="Belfiori B."/>
            <person name="Cichocki N."/>
            <person name="Clum A."/>
            <person name="Dockter R.B."/>
            <person name="Fauchery L."/>
            <person name="Guy J."/>
            <person name="Iotti M."/>
            <person name="Le Tacon F."/>
            <person name="Lindquist E.A."/>
            <person name="Lipzen A."/>
            <person name="Malagnac F."/>
            <person name="Mello A."/>
            <person name="Molinier V."/>
            <person name="Miyauchi S."/>
            <person name="Poulain J."/>
            <person name="Riccioni C."/>
            <person name="Rubini A."/>
            <person name="Sitrit Y."/>
            <person name="Splivallo R."/>
            <person name="Traeger S."/>
            <person name="Wang M."/>
            <person name="Zifcakova L."/>
            <person name="Wipf D."/>
            <person name="Zambonelli A."/>
            <person name="Paolocci F."/>
            <person name="Nowrousian M."/>
            <person name="Ottonello S."/>
            <person name="Baldrian P."/>
            <person name="Spatafora J.W."/>
            <person name="Henrissat B."/>
            <person name="Nagy L.G."/>
            <person name="Aury J.M."/>
            <person name="Wincker P."/>
            <person name="Grigoriev I.V."/>
            <person name="Bonfante P."/>
            <person name="Martin F.M."/>
        </authorList>
    </citation>
    <scope>NUCLEOTIDE SEQUENCE [LARGE SCALE GENOMIC DNA]</scope>
    <source>
        <strain evidence="1 2">CCBAS932</strain>
    </source>
</reference>
<dbReference type="STRING" id="1392247.A0A3N4KTV6"/>
<dbReference type="OrthoDB" id="1658288at2759"/>
<organism evidence="1 2">
    <name type="scientific">Morchella conica CCBAS932</name>
    <dbReference type="NCBI Taxonomy" id="1392247"/>
    <lineage>
        <taxon>Eukaryota</taxon>
        <taxon>Fungi</taxon>
        <taxon>Dikarya</taxon>
        <taxon>Ascomycota</taxon>
        <taxon>Pezizomycotina</taxon>
        <taxon>Pezizomycetes</taxon>
        <taxon>Pezizales</taxon>
        <taxon>Morchellaceae</taxon>
        <taxon>Morchella</taxon>
    </lineage>
</organism>
<evidence type="ECO:0000313" key="2">
    <source>
        <dbReference type="Proteomes" id="UP000277580"/>
    </source>
</evidence>
<proteinExistence type="predicted"/>
<keyword evidence="2" id="KW-1185">Reference proteome</keyword>
<sequence length="255" mass="28829">MPKLVFRVTGIPLWATATDIEEVLLLREEVRVERMTITPSCYGDNTQTAIVQFEPSPPKYLEEVVSGSLRDRQLSMCGSDINIDKNFYGFTQLYRIEDDAKIAADIVAVTGLAGHAYGSWRGKGDFSRMWLQDFLSEDFPNCRTMIYGHNSALLNNGLHQIKDYTLGFISELTRVRSSILSKVSKHLSLPAFSYPVFRGLSSFHQTSEIFDNYYLLSMPSVPLRSDIAISDLQKPLSVTYIVGVYLAYNLCYADF</sequence>